<reference evidence="3" key="1">
    <citation type="submission" date="2017-09" db="EMBL/GenBank/DDBJ databases">
        <title>Depth-based differentiation of microbial function through sediment-hosted aquifers and enrichment of novel symbionts in the deep terrestrial subsurface.</title>
        <authorList>
            <person name="Probst A.J."/>
            <person name="Ladd B."/>
            <person name="Jarett J.K."/>
            <person name="Geller-Mcgrath D.E."/>
            <person name="Sieber C.M.K."/>
            <person name="Emerson J.B."/>
            <person name="Anantharaman K."/>
            <person name="Thomas B.C."/>
            <person name="Malmstrom R."/>
            <person name="Stieglmeier M."/>
            <person name="Klingl A."/>
            <person name="Woyke T."/>
            <person name="Ryan C.M."/>
            <person name="Banfield J.F."/>
        </authorList>
    </citation>
    <scope>NUCLEOTIDE SEQUENCE [LARGE SCALE GENOMIC DNA]</scope>
</reference>
<dbReference type="SUPFAM" id="SSF109604">
    <property type="entry name" value="HD-domain/PDEase-like"/>
    <property type="match status" value="1"/>
</dbReference>
<feature type="domain" description="HD/PDEase" evidence="1">
    <location>
        <begin position="35"/>
        <end position="146"/>
    </location>
</feature>
<dbReference type="EMBL" id="PFBM01000016">
    <property type="protein sequence ID" value="PIR82382.1"/>
    <property type="molecule type" value="Genomic_DNA"/>
</dbReference>
<evidence type="ECO:0000313" key="2">
    <source>
        <dbReference type="EMBL" id="PIR82382.1"/>
    </source>
</evidence>
<dbReference type="SMART" id="SM00471">
    <property type="entry name" value="HDc"/>
    <property type="match status" value="1"/>
</dbReference>
<dbReference type="Pfam" id="PF13328">
    <property type="entry name" value="HD_4"/>
    <property type="match status" value="1"/>
</dbReference>
<comment type="caution">
    <text evidence="2">The sequence shown here is derived from an EMBL/GenBank/DDBJ whole genome shotgun (WGS) entry which is preliminary data.</text>
</comment>
<dbReference type="PANTHER" id="PTHR46246:SF1">
    <property type="entry name" value="GUANOSINE-3',5'-BIS(DIPHOSPHATE) 3'-PYROPHOSPHOHYDROLASE MESH1"/>
    <property type="match status" value="1"/>
</dbReference>
<organism evidence="2 3">
    <name type="scientific">Candidatus Kaiserbacteria bacterium CG10_big_fil_rev_8_21_14_0_10_59_10</name>
    <dbReference type="NCBI Taxonomy" id="1974612"/>
    <lineage>
        <taxon>Bacteria</taxon>
        <taxon>Candidatus Kaiseribacteriota</taxon>
    </lineage>
</organism>
<sequence length="200" mass="22329">METQGLLVYSYRLKNAIRFATKTHEVYQKQKRKGKDVPYIIHPLAVGLILARAGACEDVVIAGILHDTIEDSIAEKKVTRSMLEERFGATVAALVDDVTEPDKDMPWAERKRVARESIKTLSRDALLLKSADLVSNVVEILDDYALGRDAIFERFNAPKSDIVAHYASAIRIARERWPESPLAPDLLNLEHLLAPLAAEA</sequence>
<dbReference type="InterPro" id="IPR052194">
    <property type="entry name" value="MESH1"/>
</dbReference>
<gene>
    <name evidence="2" type="ORF">COU20_02565</name>
</gene>
<dbReference type="GO" id="GO:0008893">
    <property type="term" value="F:guanosine-3',5'-bis(diphosphate) 3'-diphosphatase activity"/>
    <property type="evidence" value="ECO:0007669"/>
    <property type="project" value="TreeGrafter"/>
</dbReference>
<dbReference type="Gene3D" id="1.10.3210.10">
    <property type="entry name" value="Hypothetical protein af1432"/>
    <property type="match status" value="1"/>
</dbReference>
<evidence type="ECO:0000259" key="1">
    <source>
        <dbReference type="SMART" id="SM00471"/>
    </source>
</evidence>
<dbReference type="PANTHER" id="PTHR46246">
    <property type="entry name" value="GUANOSINE-3',5'-BIS(DIPHOSPHATE) 3'-PYROPHOSPHOHYDROLASE MESH1"/>
    <property type="match status" value="1"/>
</dbReference>
<proteinExistence type="predicted"/>
<name>A0A2H0U7K0_9BACT</name>
<dbReference type="AlphaFoldDB" id="A0A2H0U7K0"/>
<keyword evidence="2" id="KW-0378">Hydrolase</keyword>
<protein>
    <submittedName>
        <fullName evidence="2">Phosphohydrolase</fullName>
    </submittedName>
</protein>
<evidence type="ECO:0000313" key="3">
    <source>
        <dbReference type="Proteomes" id="UP000231379"/>
    </source>
</evidence>
<accession>A0A2H0U7K0</accession>
<dbReference type="Proteomes" id="UP000231379">
    <property type="component" value="Unassembled WGS sequence"/>
</dbReference>
<dbReference type="InterPro" id="IPR003607">
    <property type="entry name" value="HD/PDEase_dom"/>
</dbReference>